<dbReference type="Pfam" id="PF03188">
    <property type="entry name" value="Cytochrom_B561"/>
    <property type="match status" value="1"/>
</dbReference>
<evidence type="ECO:0000256" key="12">
    <source>
        <dbReference type="SAM" id="Phobius"/>
    </source>
</evidence>
<evidence type="ECO:0000256" key="7">
    <source>
        <dbReference type="ARBA" id="ARBA00022982"/>
    </source>
</evidence>
<keyword evidence="7" id="KW-0249">Electron transport</keyword>
<dbReference type="InterPro" id="IPR045150">
    <property type="entry name" value="CYB561D1/2"/>
</dbReference>
<evidence type="ECO:0000259" key="13">
    <source>
        <dbReference type="PROSITE" id="PS50939"/>
    </source>
</evidence>
<evidence type="ECO:0000256" key="3">
    <source>
        <dbReference type="ARBA" id="ARBA00022448"/>
    </source>
</evidence>
<feature type="transmembrane region" description="Helical" evidence="12">
    <location>
        <begin position="154"/>
        <end position="181"/>
    </location>
</feature>
<dbReference type="CDD" id="cd08761">
    <property type="entry name" value="Cyt_b561_CYB561D2_like"/>
    <property type="match status" value="1"/>
</dbReference>
<dbReference type="Gene3D" id="1.20.120.1770">
    <property type="match status" value="1"/>
</dbReference>
<feature type="region of interest" description="Disordered" evidence="11">
    <location>
        <begin position="1"/>
        <end position="35"/>
    </location>
</feature>
<evidence type="ECO:0000256" key="1">
    <source>
        <dbReference type="ARBA" id="ARBA00001970"/>
    </source>
</evidence>
<dbReference type="PANTHER" id="PTHR15422:SF45">
    <property type="entry name" value="CYTOCHROME B561 DOMAIN-CONTAINING PROTEIN"/>
    <property type="match status" value="1"/>
</dbReference>
<evidence type="ECO:0000313" key="15">
    <source>
        <dbReference type="Proteomes" id="UP001285441"/>
    </source>
</evidence>
<feature type="domain" description="Cytochrome b561" evidence="13">
    <location>
        <begin position="45"/>
        <end position="244"/>
    </location>
</feature>
<accession>A0AAE0NSU9</accession>
<dbReference type="PANTHER" id="PTHR15422">
    <property type="entry name" value="OS05G0565100 PROTEIN"/>
    <property type="match status" value="1"/>
</dbReference>
<dbReference type="EMBL" id="JAULSW010000003">
    <property type="protein sequence ID" value="KAK3387101.1"/>
    <property type="molecule type" value="Genomic_DNA"/>
</dbReference>
<evidence type="ECO:0000256" key="11">
    <source>
        <dbReference type="SAM" id="MobiDB-lite"/>
    </source>
</evidence>
<keyword evidence="10 12" id="KW-0472">Membrane</keyword>
<keyword evidence="15" id="KW-1185">Reference proteome</keyword>
<dbReference type="AlphaFoldDB" id="A0AAE0NSU9"/>
<evidence type="ECO:0000313" key="14">
    <source>
        <dbReference type="EMBL" id="KAK3387101.1"/>
    </source>
</evidence>
<evidence type="ECO:0000256" key="2">
    <source>
        <dbReference type="ARBA" id="ARBA00004141"/>
    </source>
</evidence>
<keyword evidence="3" id="KW-0813">Transport</keyword>
<dbReference type="SMART" id="SM00665">
    <property type="entry name" value="B561"/>
    <property type="match status" value="1"/>
</dbReference>
<gene>
    <name evidence="14" type="ORF">B0H63DRAFT_149281</name>
</gene>
<protein>
    <submittedName>
        <fullName evidence="14">Eukaryotic cytochrome b561-domain-containing protein</fullName>
    </submittedName>
</protein>
<dbReference type="Proteomes" id="UP001285441">
    <property type="component" value="Unassembled WGS sequence"/>
</dbReference>
<comment type="cofactor">
    <cofactor evidence="1">
        <name>heme b</name>
        <dbReference type="ChEBI" id="CHEBI:60344"/>
    </cofactor>
</comment>
<reference evidence="14" key="1">
    <citation type="journal article" date="2023" name="Mol. Phylogenet. Evol.">
        <title>Genome-scale phylogeny and comparative genomics of the fungal order Sordariales.</title>
        <authorList>
            <person name="Hensen N."/>
            <person name="Bonometti L."/>
            <person name="Westerberg I."/>
            <person name="Brannstrom I.O."/>
            <person name="Guillou S."/>
            <person name="Cros-Aarteil S."/>
            <person name="Calhoun S."/>
            <person name="Haridas S."/>
            <person name="Kuo A."/>
            <person name="Mondo S."/>
            <person name="Pangilinan J."/>
            <person name="Riley R."/>
            <person name="LaButti K."/>
            <person name="Andreopoulos B."/>
            <person name="Lipzen A."/>
            <person name="Chen C."/>
            <person name="Yan M."/>
            <person name="Daum C."/>
            <person name="Ng V."/>
            <person name="Clum A."/>
            <person name="Steindorff A."/>
            <person name="Ohm R.A."/>
            <person name="Martin F."/>
            <person name="Silar P."/>
            <person name="Natvig D.O."/>
            <person name="Lalanne C."/>
            <person name="Gautier V."/>
            <person name="Ament-Velasquez S.L."/>
            <person name="Kruys A."/>
            <person name="Hutchinson M.I."/>
            <person name="Powell A.J."/>
            <person name="Barry K."/>
            <person name="Miller A.N."/>
            <person name="Grigoriev I.V."/>
            <person name="Debuchy R."/>
            <person name="Gladieux P."/>
            <person name="Hiltunen Thoren M."/>
            <person name="Johannesson H."/>
        </authorList>
    </citation>
    <scope>NUCLEOTIDE SEQUENCE</scope>
    <source>
        <strain evidence="14">CBS 232.78</strain>
    </source>
</reference>
<feature type="transmembrane region" description="Helical" evidence="12">
    <location>
        <begin position="222"/>
        <end position="243"/>
    </location>
</feature>
<evidence type="ECO:0000256" key="6">
    <source>
        <dbReference type="ARBA" id="ARBA00022723"/>
    </source>
</evidence>
<dbReference type="GO" id="GO:0046872">
    <property type="term" value="F:metal ion binding"/>
    <property type="evidence" value="ECO:0007669"/>
    <property type="project" value="UniProtKB-KW"/>
</dbReference>
<feature type="transmembrane region" description="Helical" evidence="12">
    <location>
        <begin position="193"/>
        <end position="210"/>
    </location>
</feature>
<reference evidence="14" key="2">
    <citation type="submission" date="2023-06" db="EMBL/GenBank/DDBJ databases">
        <authorList>
            <consortium name="Lawrence Berkeley National Laboratory"/>
            <person name="Haridas S."/>
            <person name="Hensen N."/>
            <person name="Bonometti L."/>
            <person name="Westerberg I."/>
            <person name="Brannstrom I.O."/>
            <person name="Guillou S."/>
            <person name="Cros-Aarteil S."/>
            <person name="Calhoun S."/>
            <person name="Kuo A."/>
            <person name="Mondo S."/>
            <person name="Pangilinan J."/>
            <person name="Riley R."/>
            <person name="LaButti K."/>
            <person name="Andreopoulos B."/>
            <person name="Lipzen A."/>
            <person name="Chen C."/>
            <person name="Yanf M."/>
            <person name="Daum C."/>
            <person name="Ng V."/>
            <person name="Clum A."/>
            <person name="Steindorff A."/>
            <person name="Ohm R."/>
            <person name="Martin F."/>
            <person name="Silar P."/>
            <person name="Natvig D."/>
            <person name="Lalanne C."/>
            <person name="Gautier V."/>
            <person name="Ament-velasquez S.L."/>
            <person name="Kruys A."/>
            <person name="Hutchinson M.I."/>
            <person name="Powell A.J."/>
            <person name="Barry K."/>
            <person name="Miller A.N."/>
            <person name="Grigoriev I.V."/>
            <person name="Debuchy R."/>
            <person name="Gladieux P."/>
            <person name="Thoren M.H."/>
            <person name="Johannesson H."/>
        </authorList>
    </citation>
    <scope>NUCLEOTIDE SEQUENCE</scope>
    <source>
        <strain evidence="14">CBS 232.78</strain>
    </source>
</reference>
<evidence type="ECO:0000256" key="10">
    <source>
        <dbReference type="ARBA" id="ARBA00023136"/>
    </source>
</evidence>
<name>A0AAE0NSU9_9PEZI</name>
<dbReference type="GO" id="GO:0140575">
    <property type="term" value="F:transmembrane monodehydroascorbate reductase activity"/>
    <property type="evidence" value="ECO:0007669"/>
    <property type="project" value="InterPro"/>
</dbReference>
<evidence type="ECO:0000256" key="4">
    <source>
        <dbReference type="ARBA" id="ARBA00022617"/>
    </source>
</evidence>
<comment type="subcellular location">
    <subcellularLocation>
        <location evidence="2">Membrane</location>
        <topology evidence="2">Multi-pass membrane protein</topology>
    </subcellularLocation>
</comment>
<evidence type="ECO:0000256" key="5">
    <source>
        <dbReference type="ARBA" id="ARBA00022692"/>
    </source>
</evidence>
<keyword evidence="6" id="KW-0479">Metal-binding</keyword>
<evidence type="ECO:0000256" key="8">
    <source>
        <dbReference type="ARBA" id="ARBA00022989"/>
    </source>
</evidence>
<proteinExistence type="predicted"/>
<feature type="transmembrane region" description="Helical" evidence="12">
    <location>
        <begin position="115"/>
        <end position="134"/>
    </location>
</feature>
<comment type="caution">
    <text evidence="14">The sequence shown here is derived from an EMBL/GenBank/DDBJ whole genome shotgun (WGS) entry which is preliminary data.</text>
</comment>
<dbReference type="InterPro" id="IPR006593">
    <property type="entry name" value="Cyt_b561/ferric_Rdtase_TM"/>
</dbReference>
<organism evidence="14 15">
    <name type="scientific">Podospora didyma</name>
    <dbReference type="NCBI Taxonomy" id="330526"/>
    <lineage>
        <taxon>Eukaryota</taxon>
        <taxon>Fungi</taxon>
        <taxon>Dikarya</taxon>
        <taxon>Ascomycota</taxon>
        <taxon>Pezizomycotina</taxon>
        <taxon>Sordariomycetes</taxon>
        <taxon>Sordariomycetidae</taxon>
        <taxon>Sordariales</taxon>
        <taxon>Podosporaceae</taxon>
        <taxon>Podospora</taxon>
    </lineage>
</organism>
<dbReference type="PROSITE" id="PS50939">
    <property type="entry name" value="CYTOCHROME_B561"/>
    <property type="match status" value="1"/>
</dbReference>
<sequence length="260" mass="28170">MASTEPAAAPLPSSDGIDAIPPTESEPLLGRPGDAQQNPDAPMIWNLLLGTGWIAQIGSILLVVLVWVGVFTHPTAKLISPHPLLQSLGVFFLTQAILILQPTHTPETKIKGQRAHALLHLLSFSCFVAGIAIIETNKVVNHGQHLHSVHGYLGVITAAVLLAQYVFGLLMWAVPAAFGGVDRAKATWKYHRYSGYLLLALLLATVASAIETDYVKGMLKIKLWAVSIAIGLVVVGTFSRVQLRKLGIEHHHRRPRHDVT</sequence>
<keyword evidence="8 12" id="KW-1133">Transmembrane helix</keyword>
<keyword evidence="5 12" id="KW-0812">Transmembrane</keyword>
<evidence type="ECO:0000256" key="9">
    <source>
        <dbReference type="ARBA" id="ARBA00023004"/>
    </source>
</evidence>
<keyword evidence="4" id="KW-0349">Heme</keyword>
<keyword evidence="9" id="KW-0408">Iron</keyword>
<feature type="transmembrane region" description="Helical" evidence="12">
    <location>
        <begin position="47"/>
        <end position="72"/>
    </location>
</feature>
<dbReference type="GO" id="GO:0016020">
    <property type="term" value="C:membrane"/>
    <property type="evidence" value="ECO:0007669"/>
    <property type="project" value="UniProtKB-SubCell"/>
</dbReference>